<evidence type="ECO:0008006" key="3">
    <source>
        <dbReference type="Google" id="ProtNLM"/>
    </source>
</evidence>
<organism evidence="1 2">
    <name type="scientific">Calicophoron daubneyi</name>
    <name type="common">Rumen fluke</name>
    <name type="synonym">Paramphistomum daubneyi</name>
    <dbReference type="NCBI Taxonomy" id="300641"/>
    <lineage>
        <taxon>Eukaryota</taxon>
        <taxon>Metazoa</taxon>
        <taxon>Spiralia</taxon>
        <taxon>Lophotrochozoa</taxon>
        <taxon>Platyhelminthes</taxon>
        <taxon>Trematoda</taxon>
        <taxon>Digenea</taxon>
        <taxon>Plagiorchiida</taxon>
        <taxon>Pronocephalata</taxon>
        <taxon>Paramphistomoidea</taxon>
        <taxon>Paramphistomidae</taxon>
        <taxon>Calicophoron</taxon>
    </lineage>
</organism>
<dbReference type="GO" id="GO:0003676">
    <property type="term" value="F:nucleic acid binding"/>
    <property type="evidence" value="ECO:0007669"/>
    <property type="project" value="InterPro"/>
</dbReference>
<dbReference type="EMBL" id="CAXLJL010000212">
    <property type="protein sequence ID" value="CAL5134622.1"/>
    <property type="molecule type" value="Genomic_DNA"/>
</dbReference>
<reference evidence="1" key="1">
    <citation type="submission" date="2024-06" db="EMBL/GenBank/DDBJ databases">
        <authorList>
            <person name="Liu X."/>
            <person name="Lenzi L."/>
            <person name="Haldenby T S."/>
            <person name="Uol C."/>
        </authorList>
    </citation>
    <scope>NUCLEOTIDE SEQUENCE</scope>
</reference>
<sequence length="110" mass="12973">MQNQPKVTVRCGVTSGRIVGPFILRDTTSAEMYFTMLRDEVWPVTNAWNNIKDLIFMQDGAPPHFAFIVREWPNDQFPRRWMGRRGSHEWPARIPDLTLRGLFLRGWLKE</sequence>
<accession>A0AAV2TAV0</accession>
<proteinExistence type="predicted"/>
<dbReference type="PANTHER" id="PTHR47326:SF1">
    <property type="entry name" value="HTH PSQ-TYPE DOMAIN-CONTAINING PROTEIN"/>
    <property type="match status" value="1"/>
</dbReference>
<dbReference type="AlphaFoldDB" id="A0AAV2TAV0"/>
<dbReference type="Proteomes" id="UP001497525">
    <property type="component" value="Unassembled WGS sequence"/>
</dbReference>
<name>A0AAV2TAV0_CALDB</name>
<protein>
    <recommendedName>
        <fullName evidence="3">Transposase</fullName>
    </recommendedName>
</protein>
<dbReference type="InterPro" id="IPR036397">
    <property type="entry name" value="RNaseH_sf"/>
</dbReference>
<comment type="caution">
    <text evidence="1">The sequence shown here is derived from an EMBL/GenBank/DDBJ whole genome shotgun (WGS) entry which is preliminary data.</text>
</comment>
<gene>
    <name evidence="1" type="ORF">CDAUBV1_LOCUS8401</name>
</gene>
<dbReference type="Gene3D" id="3.30.420.10">
    <property type="entry name" value="Ribonuclease H-like superfamily/Ribonuclease H"/>
    <property type="match status" value="1"/>
</dbReference>
<evidence type="ECO:0000313" key="2">
    <source>
        <dbReference type="Proteomes" id="UP001497525"/>
    </source>
</evidence>
<evidence type="ECO:0000313" key="1">
    <source>
        <dbReference type="EMBL" id="CAL5134622.1"/>
    </source>
</evidence>
<dbReference type="PANTHER" id="PTHR47326">
    <property type="entry name" value="TRANSPOSABLE ELEMENT TC3 TRANSPOSASE-LIKE PROTEIN"/>
    <property type="match status" value="1"/>
</dbReference>